<evidence type="ECO:0000313" key="2">
    <source>
        <dbReference type="EMBL" id="CAK9163628.1"/>
    </source>
</evidence>
<proteinExistence type="predicted"/>
<dbReference type="Proteomes" id="UP001642360">
    <property type="component" value="Unassembled WGS sequence"/>
</dbReference>
<feature type="compositionally biased region" description="Polar residues" evidence="1">
    <location>
        <begin position="81"/>
        <end position="90"/>
    </location>
</feature>
<evidence type="ECO:0000313" key="3">
    <source>
        <dbReference type="Proteomes" id="UP001642360"/>
    </source>
</evidence>
<feature type="compositionally biased region" description="Polar residues" evidence="1">
    <location>
        <begin position="26"/>
        <end position="36"/>
    </location>
</feature>
<protein>
    <submittedName>
        <fullName evidence="2">Uncharacterized protein</fullName>
    </submittedName>
</protein>
<dbReference type="Pfam" id="PF15502">
    <property type="entry name" value="MPLKIP"/>
    <property type="match status" value="1"/>
</dbReference>
<comment type="caution">
    <text evidence="2">The sequence shown here is derived from an EMBL/GenBank/DDBJ whole genome shotgun (WGS) entry which is preliminary data.</text>
</comment>
<dbReference type="AlphaFoldDB" id="A0ABC8T309"/>
<feature type="compositionally biased region" description="Gly residues" evidence="1">
    <location>
        <begin position="203"/>
        <end position="215"/>
    </location>
</feature>
<dbReference type="PANTHER" id="PTHR36054:SF2">
    <property type="entry name" value="PROTEIN SICKLE"/>
    <property type="match status" value="1"/>
</dbReference>
<feature type="region of interest" description="Disordered" evidence="1">
    <location>
        <begin position="18"/>
        <end position="100"/>
    </location>
</feature>
<dbReference type="EMBL" id="CAUOFW020004058">
    <property type="protein sequence ID" value="CAK9163628.1"/>
    <property type="molecule type" value="Genomic_DNA"/>
</dbReference>
<gene>
    <name evidence="2" type="ORF">ILEXP_LOCUS32679</name>
</gene>
<evidence type="ECO:0000256" key="1">
    <source>
        <dbReference type="SAM" id="MobiDB-lite"/>
    </source>
</evidence>
<accession>A0ABC8T309</accession>
<dbReference type="InterPro" id="IPR028265">
    <property type="entry name" value="TTDN1/SICKLE"/>
</dbReference>
<reference evidence="2 3" key="1">
    <citation type="submission" date="2024-02" db="EMBL/GenBank/DDBJ databases">
        <authorList>
            <person name="Vignale AGUSTIN F."/>
            <person name="Sosa J E."/>
            <person name="Modenutti C."/>
        </authorList>
    </citation>
    <scope>NUCLEOTIDE SEQUENCE [LARGE SCALE GENOMIC DNA]</scope>
</reference>
<organism evidence="2 3">
    <name type="scientific">Ilex paraguariensis</name>
    <name type="common">yerba mate</name>
    <dbReference type="NCBI Taxonomy" id="185542"/>
    <lineage>
        <taxon>Eukaryota</taxon>
        <taxon>Viridiplantae</taxon>
        <taxon>Streptophyta</taxon>
        <taxon>Embryophyta</taxon>
        <taxon>Tracheophyta</taxon>
        <taxon>Spermatophyta</taxon>
        <taxon>Magnoliopsida</taxon>
        <taxon>eudicotyledons</taxon>
        <taxon>Gunneridae</taxon>
        <taxon>Pentapetalae</taxon>
        <taxon>asterids</taxon>
        <taxon>campanulids</taxon>
        <taxon>Aquifoliales</taxon>
        <taxon>Aquifoliaceae</taxon>
        <taxon>Ilex</taxon>
    </lineage>
</organism>
<keyword evidence="3" id="KW-1185">Reference proteome</keyword>
<sequence length="325" mass="35394">MEESEKRRERLRAMRMEANEAGDCNNLGNSPVSRGLSNPLIETSGYATTPGPAESYATPRFDYYTNPGSAFSADKRRSKVSHQNLQQDSYTPPRPRTPEVNFPQAYQAQINYSPDQRVYHQGLYNSSGPYRSPVGMASPSGMPQETPPIIWNGSGGTPGYFFPSNPSGGVNFRSPGFEQRGSPSFNSGQGRWNWVNRSPGPSPGRGGSSGPSSGRGRGRWSGHSGYYGSAHRGGGRSGSHDHVSAEVRPDVYYNKSMVEDPWKFLEPVIWKSLNTPNSSKSWLPKSISMKKARVSEAPKVSSSQPSLAEYLAASFNDAVNDGPST</sequence>
<name>A0ABC8T309_9AQUA</name>
<feature type="region of interest" description="Disordered" evidence="1">
    <location>
        <begin position="155"/>
        <end position="242"/>
    </location>
</feature>
<dbReference type="PANTHER" id="PTHR36054">
    <property type="entry name" value="PROTEIN SICKLE"/>
    <property type="match status" value="1"/>
</dbReference>
<dbReference type="InterPro" id="IPR039292">
    <property type="entry name" value="SICKLE"/>
</dbReference>
<feature type="compositionally biased region" description="Low complexity" evidence="1">
    <location>
        <begin position="221"/>
        <end position="230"/>
    </location>
</feature>
<feature type="compositionally biased region" description="Polar residues" evidence="1">
    <location>
        <begin position="181"/>
        <end position="190"/>
    </location>
</feature>